<name>A0A6G1DLC9_9ORYZ</name>
<proteinExistence type="predicted"/>
<organism evidence="2 3">
    <name type="scientific">Oryza meyeriana var. granulata</name>
    <dbReference type="NCBI Taxonomy" id="110450"/>
    <lineage>
        <taxon>Eukaryota</taxon>
        <taxon>Viridiplantae</taxon>
        <taxon>Streptophyta</taxon>
        <taxon>Embryophyta</taxon>
        <taxon>Tracheophyta</taxon>
        <taxon>Spermatophyta</taxon>
        <taxon>Magnoliopsida</taxon>
        <taxon>Liliopsida</taxon>
        <taxon>Poales</taxon>
        <taxon>Poaceae</taxon>
        <taxon>BOP clade</taxon>
        <taxon>Oryzoideae</taxon>
        <taxon>Oryzeae</taxon>
        <taxon>Oryzinae</taxon>
        <taxon>Oryza</taxon>
        <taxon>Oryza meyeriana</taxon>
    </lineage>
</organism>
<feature type="region of interest" description="Disordered" evidence="1">
    <location>
        <begin position="1"/>
        <end position="70"/>
    </location>
</feature>
<sequence length="70" mass="7269">MANDPLDPRPVAPAPASASPPPLLHKRARGCRGLDSDTGGAPAGALLEQRSKRHGEKLKAAARSLRQPPS</sequence>
<comment type="caution">
    <text evidence="2">The sequence shown here is derived from an EMBL/GenBank/DDBJ whole genome shotgun (WGS) entry which is preliminary data.</text>
</comment>
<reference evidence="2 3" key="1">
    <citation type="submission" date="2019-11" db="EMBL/GenBank/DDBJ databases">
        <title>Whole genome sequence of Oryza granulata.</title>
        <authorList>
            <person name="Li W."/>
        </authorList>
    </citation>
    <scope>NUCLEOTIDE SEQUENCE [LARGE SCALE GENOMIC DNA]</scope>
    <source>
        <strain evidence="3">cv. Menghai</strain>
        <tissue evidence="2">Leaf</tissue>
    </source>
</reference>
<gene>
    <name evidence="2" type="ORF">E2562_021932</name>
</gene>
<protein>
    <submittedName>
        <fullName evidence="2">Uncharacterized protein</fullName>
    </submittedName>
</protein>
<evidence type="ECO:0000313" key="3">
    <source>
        <dbReference type="Proteomes" id="UP000479710"/>
    </source>
</evidence>
<evidence type="ECO:0000313" key="2">
    <source>
        <dbReference type="EMBL" id="KAF0913280.1"/>
    </source>
</evidence>
<dbReference type="EMBL" id="SPHZ02000006">
    <property type="protein sequence ID" value="KAF0913280.1"/>
    <property type="molecule type" value="Genomic_DNA"/>
</dbReference>
<keyword evidence="3" id="KW-1185">Reference proteome</keyword>
<dbReference type="AlphaFoldDB" id="A0A6G1DLC9"/>
<dbReference type="Proteomes" id="UP000479710">
    <property type="component" value="Unassembled WGS sequence"/>
</dbReference>
<evidence type="ECO:0000256" key="1">
    <source>
        <dbReference type="SAM" id="MobiDB-lite"/>
    </source>
</evidence>
<feature type="compositionally biased region" description="Pro residues" evidence="1">
    <location>
        <begin position="8"/>
        <end position="23"/>
    </location>
</feature>
<accession>A0A6G1DLC9</accession>